<feature type="region of interest" description="Disordered" evidence="1">
    <location>
        <begin position="70"/>
        <end position="95"/>
    </location>
</feature>
<sequence>MALRAVDSVWQRDGVSPLFFVNPALFLLPFLFNVMIALPHVITYCSSENNNLSRSFCAFNMSRRQLDTVHEEAESQESTLVSSTATDPSKIATRM</sequence>
<dbReference type="AlphaFoldDB" id="A0A0C2FWF1"/>
<evidence type="ECO:0000256" key="1">
    <source>
        <dbReference type="SAM" id="MobiDB-lite"/>
    </source>
</evidence>
<feature type="compositionally biased region" description="Polar residues" evidence="1">
    <location>
        <begin position="76"/>
        <end position="87"/>
    </location>
</feature>
<protein>
    <submittedName>
        <fullName evidence="3">Uncharacterized protein</fullName>
    </submittedName>
</protein>
<feature type="transmembrane region" description="Helical" evidence="2">
    <location>
        <begin position="20"/>
        <end position="45"/>
    </location>
</feature>
<keyword evidence="2" id="KW-1133">Transmembrane helix</keyword>
<accession>A0A0C2FWF1</accession>
<dbReference type="Proteomes" id="UP000054047">
    <property type="component" value="Unassembled WGS sequence"/>
</dbReference>
<reference evidence="3 4" key="1">
    <citation type="submission" date="2013-12" db="EMBL/GenBank/DDBJ databases">
        <title>Draft genome of the parsitic nematode Ancylostoma duodenale.</title>
        <authorList>
            <person name="Mitreva M."/>
        </authorList>
    </citation>
    <scope>NUCLEOTIDE SEQUENCE [LARGE SCALE GENOMIC DNA]</scope>
    <source>
        <strain evidence="3 4">Zhejiang</strain>
    </source>
</reference>
<keyword evidence="4" id="KW-1185">Reference proteome</keyword>
<evidence type="ECO:0000313" key="3">
    <source>
        <dbReference type="EMBL" id="KIH50949.1"/>
    </source>
</evidence>
<dbReference type="OrthoDB" id="5848060at2759"/>
<name>A0A0C2FWF1_9BILA</name>
<evidence type="ECO:0000313" key="4">
    <source>
        <dbReference type="Proteomes" id="UP000054047"/>
    </source>
</evidence>
<evidence type="ECO:0000256" key="2">
    <source>
        <dbReference type="SAM" id="Phobius"/>
    </source>
</evidence>
<dbReference type="EMBL" id="KN748114">
    <property type="protein sequence ID" value="KIH50949.1"/>
    <property type="molecule type" value="Genomic_DNA"/>
</dbReference>
<organism evidence="3 4">
    <name type="scientific">Ancylostoma duodenale</name>
    <dbReference type="NCBI Taxonomy" id="51022"/>
    <lineage>
        <taxon>Eukaryota</taxon>
        <taxon>Metazoa</taxon>
        <taxon>Ecdysozoa</taxon>
        <taxon>Nematoda</taxon>
        <taxon>Chromadorea</taxon>
        <taxon>Rhabditida</taxon>
        <taxon>Rhabditina</taxon>
        <taxon>Rhabditomorpha</taxon>
        <taxon>Strongyloidea</taxon>
        <taxon>Ancylostomatidae</taxon>
        <taxon>Ancylostomatinae</taxon>
        <taxon>Ancylostoma</taxon>
    </lineage>
</organism>
<keyword evidence="2" id="KW-0472">Membrane</keyword>
<keyword evidence="2" id="KW-0812">Transmembrane</keyword>
<proteinExistence type="predicted"/>
<gene>
    <name evidence="3" type="ORF">ANCDUO_18969</name>
</gene>